<evidence type="ECO:0000256" key="1">
    <source>
        <dbReference type="SAM" id="SignalP"/>
    </source>
</evidence>
<proteinExistence type="predicted"/>
<gene>
    <name evidence="2" type="ORF">HF882_00825</name>
</gene>
<reference evidence="2 3" key="1">
    <citation type="submission" date="2020-04" db="EMBL/GenBank/DDBJ databases">
        <authorList>
            <person name="Hitch T.C.A."/>
            <person name="Wylensek D."/>
            <person name="Clavel T."/>
        </authorList>
    </citation>
    <scope>NUCLEOTIDE SEQUENCE [LARGE SCALE GENOMIC DNA]</scope>
    <source>
        <strain evidence="2 3">COR2-253-APC-1A</strain>
    </source>
</reference>
<protein>
    <submittedName>
        <fullName evidence="2">Uncharacterized protein</fullName>
    </submittedName>
</protein>
<sequence length="353" mass="38198">MMKYSAILTALCCGLLAVAAEKPNILICTDPSLPPEVASAARELLKLENARPLAALAACGAGEKAEAAESVSLLPDSAFNRAAFNHLVVIGRPDRDPLQAKVRGHQAKVEPADREFYRLGYGRMRGDIGYVECDWNPFLYSEKVKNNPFTTVVVKISGTSDAGVLAALNAFREGLLNGVVAVGTPERPETSLLDYLPSPVPPPAFPDRIGPLTLAGYTQPDGVEYRAWLEWGGAEPKQLWRIKYLADGVYNDVSPAAWVNGLHRLAYGNAVTLAEFETPEAAKRVKEALMKRRGAKAGKMGGLDAVVFDQPTDEAFDRSYGKVAYVTRGRHVAAVSLPENEWPAAAEALRRLP</sequence>
<organism evidence="2 3">
    <name type="scientific">Victivallis vadensis</name>
    <dbReference type="NCBI Taxonomy" id="172901"/>
    <lineage>
        <taxon>Bacteria</taxon>
        <taxon>Pseudomonadati</taxon>
        <taxon>Lentisphaerota</taxon>
        <taxon>Lentisphaeria</taxon>
        <taxon>Victivallales</taxon>
        <taxon>Victivallaceae</taxon>
        <taxon>Victivallis</taxon>
    </lineage>
</organism>
<feature type="chain" id="PRO_5032273767" evidence="1">
    <location>
        <begin position="20"/>
        <end position="353"/>
    </location>
</feature>
<dbReference type="OrthoDB" id="9793075at2"/>
<accession>A0A848AV77</accession>
<name>A0A848AV77_9BACT</name>
<evidence type="ECO:0000313" key="2">
    <source>
        <dbReference type="EMBL" id="NMD85119.1"/>
    </source>
</evidence>
<evidence type="ECO:0000313" key="3">
    <source>
        <dbReference type="Proteomes" id="UP000576225"/>
    </source>
</evidence>
<keyword evidence="1" id="KW-0732">Signal</keyword>
<dbReference type="AlphaFoldDB" id="A0A848AV77"/>
<dbReference type="RefSeq" id="WP_116885807.1">
    <property type="nucleotide sequence ID" value="NZ_CABMMC010000055.1"/>
</dbReference>
<feature type="signal peptide" evidence="1">
    <location>
        <begin position="1"/>
        <end position="19"/>
    </location>
</feature>
<comment type="caution">
    <text evidence="2">The sequence shown here is derived from an EMBL/GenBank/DDBJ whole genome shotgun (WGS) entry which is preliminary data.</text>
</comment>
<dbReference type="Proteomes" id="UP000576225">
    <property type="component" value="Unassembled WGS sequence"/>
</dbReference>
<dbReference type="EMBL" id="JABAEW010000001">
    <property type="protein sequence ID" value="NMD85119.1"/>
    <property type="molecule type" value="Genomic_DNA"/>
</dbReference>
<dbReference type="GeneID" id="78297071"/>